<dbReference type="RefSeq" id="XP_037163808.1">
    <property type="nucleotide sequence ID" value="XM_037309348.1"/>
</dbReference>
<evidence type="ECO:0000256" key="1">
    <source>
        <dbReference type="SAM" id="MobiDB-lite"/>
    </source>
</evidence>
<comment type="caution">
    <text evidence="2">The sequence shown here is derived from an EMBL/GenBank/DDBJ whole genome shotgun (WGS) entry which is preliminary data.</text>
</comment>
<organism evidence="2 3">
    <name type="scientific">Letharia columbiana</name>
    <dbReference type="NCBI Taxonomy" id="112416"/>
    <lineage>
        <taxon>Eukaryota</taxon>
        <taxon>Fungi</taxon>
        <taxon>Dikarya</taxon>
        <taxon>Ascomycota</taxon>
        <taxon>Pezizomycotina</taxon>
        <taxon>Lecanoromycetes</taxon>
        <taxon>OSLEUM clade</taxon>
        <taxon>Lecanoromycetidae</taxon>
        <taxon>Lecanorales</taxon>
        <taxon>Lecanorineae</taxon>
        <taxon>Parmeliaceae</taxon>
        <taxon>Letharia</taxon>
    </lineage>
</organism>
<dbReference type="Proteomes" id="UP000578531">
    <property type="component" value="Unassembled WGS sequence"/>
</dbReference>
<name>A0A8H6L3Q6_9LECA</name>
<accession>A0A8H6L3Q6</accession>
<evidence type="ECO:0000313" key="3">
    <source>
        <dbReference type="Proteomes" id="UP000578531"/>
    </source>
</evidence>
<dbReference type="GeneID" id="59289101"/>
<sequence length="100" mass="11029">MSLHLGHNLLLVNLGISVRDTTFCHLLSSFGLPPEPQSPSQNIDILDKHWHPNKDRDDLTVPKESNAVVGVKQGVSCKQGGRKTPPRDLRPLAVQETAEM</sequence>
<gene>
    <name evidence="2" type="ORF">HO173_007444</name>
</gene>
<evidence type="ECO:0000313" key="2">
    <source>
        <dbReference type="EMBL" id="KAF6234411.1"/>
    </source>
</evidence>
<proteinExistence type="predicted"/>
<dbReference type="EMBL" id="JACCJC010000030">
    <property type="protein sequence ID" value="KAF6234411.1"/>
    <property type="molecule type" value="Genomic_DNA"/>
</dbReference>
<dbReference type="AlphaFoldDB" id="A0A8H6L3Q6"/>
<protein>
    <submittedName>
        <fullName evidence="2">Uncharacterized protein</fullName>
    </submittedName>
</protein>
<feature type="region of interest" description="Disordered" evidence="1">
    <location>
        <begin position="71"/>
        <end position="100"/>
    </location>
</feature>
<reference evidence="2 3" key="1">
    <citation type="journal article" date="2020" name="Genomics">
        <title>Complete, high-quality genomes from long-read metagenomic sequencing of two wolf lichen thalli reveals enigmatic genome architecture.</title>
        <authorList>
            <person name="McKenzie S.K."/>
            <person name="Walston R.F."/>
            <person name="Allen J.L."/>
        </authorList>
    </citation>
    <scope>NUCLEOTIDE SEQUENCE [LARGE SCALE GENOMIC DNA]</scope>
    <source>
        <strain evidence="2">WasteWater2</strain>
    </source>
</reference>
<keyword evidence="3" id="KW-1185">Reference proteome</keyword>